<dbReference type="InterPro" id="IPR011706">
    <property type="entry name" value="Cu-oxidase_C"/>
</dbReference>
<reference evidence="9" key="1">
    <citation type="submission" date="2016-05" db="EMBL/GenBank/DDBJ databases">
        <authorList>
            <person name="Baek K."/>
            <person name="Yang S.-J."/>
        </authorList>
    </citation>
    <scope>NUCLEOTIDE SEQUENCE [LARGE SCALE GENOMIC DNA]</scope>
    <source>
        <strain evidence="9">ST58-10</strain>
    </source>
</reference>
<evidence type="ECO:0000256" key="2">
    <source>
        <dbReference type="ARBA" id="ARBA00023002"/>
    </source>
</evidence>
<feature type="signal peptide" evidence="4">
    <location>
        <begin position="1"/>
        <end position="19"/>
    </location>
</feature>
<dbReference type="Pfam" id="PF00394">
    <property type="entry name" value="Cu-oxidase"/>
    <property type="match status" value="1"/>
</dbReference>
<dbReference type="InterPro" id="IPR034279">
    <property type="entry name" value="CuRO_3_CopA"/>
</dbReference>
<dbReference type="InterPro" id="IPR002355">
    <property type="entry name" value="Cu_oxidase_Cu_BS"/>
</dbReference>
<dbReference type="AlphaFoldDB" id="A0A1A9ET22"/>
<dbReference type="Gene3D" id="2.60.40.420">
    <property type="entry name" value="Cupredoxins - blue copper proteins"/>
    <property type="match status" value="3"/>
</dbReference>
<name>A0A1A9ET22_9GAMM</name>
<evidence type="ECO:0000256" key="1">
    <source>
        <dbReference type="ARBA" id="ARBA00022723"/>
    </source>
</evidence>
<dbReference type="GO" id="GO:0016491">
    <property type="term" value="F:oxidoreductase activity"/>
    <property type="evidence" value="ECO:0007669"/>
    <property type="project" value="UniProtKB-KW"/>
</dbReference>
<dbReference type="InterPro" id="IPR034284">
    <property type="entry name" value="CuRO_1_CopA"/>
</dbReference>
<evidence type="ECO:0000313" key="8">
    <source>
        <dbReference type="EMBL" id="ANG61045.1"/>
    </source>
</evidence>
<dbReference type="InterPro" id="IPR006376">
    <property type="entry name" value="Cu-R_CopA"/>
</dbReference>
<dbReference type="InterPro" id="IPR008972">
    <property type="entry name" value="Cupredoxin"/>
</dbReference>
<keyword evidence="9" id="KW-1185">Reference proteome</keyword>
<dbReference type="SUPFAM" id="SSF49503">
    <property type="entry name" value="Cupredoxins"/>
    <property type="match status" value="3"/>
</dbReference>
<keyword evidence="3" id="KW-0186">Copper</keyword>
<dbReference type="NCBIfam" id="TIGR01480">
    <property type="entry name" value="copper_res_A"/>
    <property type="match status" value="1"/>
</dbReference>
<dbReference type="InterPro" id="IPR045087">
    <property type="entry name" value="Cu-oxidase_fam"/>
</dbReference>
<dbReference type="PROSITE" id="PS00079">
    <property type="entry name" value="MULTICOPPER_OXIDASE1"/>
    <property type="match status" value="1"/>
</dbReference>
<dbReference type="InterPro" id="IPR033138">
    <property type="entry name" value="Cu_oxidase_CS"/>
</dbReference>
<dbReference type="GO" id="GO:0042597">
    <property type="term" value="C:periplasmic space"/>
    <property type="evidence" value="ECO:0007669"/>
    <property type="project" value="InterPro"/>
</dbReference>
<evidence type="ECO:0000259" key="7">
    <source>
        <dbReference type="Pfam" id="PF07732"/>
    </source>
</evidence>
<dbReference type="CDD" id="cd13896">
    <property type="entry name" value="CuRO_3_CopA"/>
    <property type="match status" value="1"/>
</dbReference>
<dbReference type="Pfam" id="PF07731">
    <property type="entry name" value="Cu-oxidase_2"/>
    <property type="match status" value="1"/>
</dbReference>
<dbReference type="KEGG" id="mars:A8C75_00305"/>
<gene>
    <name evidence="8" type="ORF">A8C75_00305</name>
</gene>
<evidence type="ECO:0000259" key="5">
    <source>
        <dbReference type="Pfam" id="PF00394"/>
    </source>
</evidence>
<dbReference type="STRING" id="1821621.A8C75_00305"/>
<dbReference type="GO" id="GO:0005507">
    <property type="term" value="F:copper ion binding"/>
    <property type="evidence" value="ECO:0007669"/>
    <property type="project" value="InterPro"/>
</dbReference>
<keyword evidence="1" id="KW-0479">Metal-binding</keyword>
<feature type="domain" description="Plastocyanin-like" evidence="6">
    <location>
        <begin position="430"/>
        <end position="549"/>
    </location>
</feature>
<evidence type="ECO:0000256" key="3">
    <source>
        <dbReference type="ARBA" id="ARBA00023008"/>
    </source>
</evidence>
<accession>A0A1A9ET22</accession>
<feature type="domain" description="Plastocyanin-like" evidence="7">
    <location>
        <begin position="30"/>
        <end position="138"/>
    </location>
</feature>
<dbReference type="Proteomes" id="UP000078070">
    <property type="component" value="Chromosome"/>
</dbReference>
<dbReference type="CDD" id="cd13874">
    <property type="entry name" value="CuRO_2_CopA"/>
    <property type="match status" value="1"/>
</dbReference>
<dbReference type="InterPro" id="IPR011707">
    <property type="entry name" value="Cu-oxidase-like_N"/>
</dbReference>
<keyword evidence="4" id="KW-0732">Signal</keyword>
<dbReference type="Pfam" id="PF07732">
    <property type="entry name" value="Cu-oxidase_3"/>
    <property type="match status" value="1"/>
</dbReference>
<dbReference type="EMBL" id="CP015839">
    <property type="protein sequence ID" value="ANG61045.1"/>
    <property type="molecule type" value="Genomic_DNA"/>
</dbReference>
<proteinExistence type="predicted"/>
<sequence length="557" mass="62099">MMQGLILAIASLAPIGAMAGTYDLVIDEQIVNITGKDKKAMTINGQLPGPTLRFKEGEDVTINVTNRLDVDSSIHWHGILLPYQMDGVPGISFDGIKPGETFSYQFPIKQSGTYWYHSHSGFQEQEGVFGSIVIEAEKREPFKVDREYVVMLSDWSDETGDQIFANLKAQSDYYNYSQQTAGDFFDDVKTKGWSAAFKDRLSWGSMRMMPTDIADVSGYTFLMNGKAPETNWTALFEKGERIRLRFINGSAMSYFDVRIPGLEMTVVQSDGNNVQPVTVDEFRIAVAETYDVIVRPREDKAFTIFAESVSRTGYARGTLAPREGMAAEVPEQRDSQLLTMSDMSMASMGGMDHSSMAGMENMKGMDHSKMAGMEGMAGMEAMDHSKMMMGASSANSDYAPGSGLAPEAANGGKFLVYADLKAQTPFADYREPDREIELRLTGNMERYFWSINGIKYSDAEPVRLKMGERVRIKFVNDTMMMHPMHLHGMWMQLDKGNGRFNPLKHTVNVAPNTTLTVDVPVDALGQWAFHCHLMYHMAAGMFRKVIVEEAVVQTAAQ</sequence>
<protein>
    <submittedName>
        <fullName evidence="8">Copper oxidase</fullName>
    </submittedName>
</protein>
<dbReference type="InterPro" id="IPR001117">
    <property type="entry name" value="Cu-oxidase_2nd"/>
</dbReference>
<keyword evidence="2" id="KW-0560">Oxidoreductase</keyword>
<feature type="chain" id="PRO_5008386411" evidence="4">
    <location>
        <begin position="20"/>
        <end position="557"/>
    </location>
</feature>
<feature type="domain" description="Plastocyanin-like" evidence="5">
    <location>
        <begin position="182"/>
        <end position="317"/>
    </location>
</feature>
<dbReference type="InterPro" id="IPR034282">
    <property type="entry name" value="CuRO_2_CopA"/>
</dbReference>
<evidence type="ECO:0000259" key="6">
    <source>
        <dbReference type="Pfam" id="PF07731"/>
    </source>
</evidence>
<organism evidence="8 9">
    <name type="scientific">Marinobacterium aestuarii</name>
    <dbReference type="NCBI Taxonomy" id="1821621"/>
    <lineage>
        <taxon>Bacteria</taxon>
        <taxon>Pseudomonadati</taxon>
        <taxon>Pseudomonadota</taxon>
        <taxon>Gammaproteobacteria</taxon>
        <taxon>Oceanospirillales</taxon>
        <taxon>Oceanospirillaceae</taxon>
        <taxon>Marinobacterium</taxon>
    </lineage>
</organism>
<dbReference type="CDD" id="cd13848">
    <property type="entry name" value="CuRO_1_CopA"/>
    <property type="match status" value="1"/>
</dbReference>
<dbReference type="PANTHER" id="PTHR11709:SF394">
    <property type="entry name" value="FI03373P-RELATED"/>
    <property type="match status" value="1"/>
</dbReference>
<dbReference type="PROSITE" id="PS00080">
    <property type="entry name" value="MULTICOPPER_OXIDASE2"/>
    <property type="match status" value="1"/>
</dbReference>
<reference evidence="8 9" key="2">
    <citation type="journal article" date="2018" name="Int. J. Syst. Evol. Microbiol.">
        <title>Marinobacterium aestuarii sp. nov., a benzene-degrading marine bacterium isolated from estuary sediment.</title>
        <authorList>
            <person name="Bae S.S."/>
            <person name="Jung J."/>
            <person name="Chung D."/>
            <person name="Baek K."/>
        </authorList>
    </citation>
    <scope>NUCLEOTIDE SEQUENCE [LARGE SCALE GENOMIC DNA]</scope>
    <source>
        <strain evidence="8 9">ST58-10</strain>
    </source>
</reference>
<evidence type="ECO:0000256" key="4">
    <source>
        <dbReference type="SAM" id="SignalP"/>
    </source>
</evidence>
<dbReference type="PANTHER" id="PTHR11709">
    <property type="entry name" value="MULTI-COPPER OXIDASE"/>
    <property type="match status" value="1"/>
</dbReference>
<evidence type="ECO:0000313" key="9">
    <source>
        <dbReference type="Proteomes" id="UP000078070"/>
    </source>
</evidence>